<sequence length="394" mass="44705">MQETTYRIDLLKEYLKGTIHPDNHLELKSLFEEYPDLFDLIHNLEDPSSLQQALQEYRHFHTTKSIANKEQTLQNILHRIEAQPKKRIRANAYRSLLRYAAAASILVFLSVGIWYLLSLPNSSSDLQTLKEAEKLNPGSNRATLLAADGSVIELNESHSGIVIGDEITYNDGSLLLKDIPEETALLTLSTPKGGQYHVTLPDGSKVWLNADSRLKYPNRFTAPLREVELDGEAYFEVTSNAKQPFVVKTPNEQVEVLGTHFNINSYRNEEASKVALLEGKVRVVADNKQSSTLRPGQQTFFSNNQMKTQNINVEESIAWKNGEFAFNNESLGTAMRQVARWYDIEIEVAPSLKELALWGSVSRLDNFDKVLKIIKMTDDNIKIKIEGRRVKIMK</sequence>
<feature type="transmembrane region" description="Helical" evidence="1">
    <location>
        <begin position="96"/>
        <end position="117"/>
    </location>
</feature>
<dbReference type="InterPro" id="IPR006860">
    <property type="entry name" value="FecR"/>
</dbReference>
<keyword evidence="1" id="KW-0472">Membrane</keyword>
<protein>
    <submittedName>
        <fullName evidence="4">FecR family protein</fullName>
    </submittedName>
</protein>
<organism evidence="4 5">
    <name type="scientific">Sphingobacterium yanglingense</name>
    <dbReference type="NCBI Taxonomy" id="1437280"/>
    <lineage>
        <taxon>Bacteria</taxon>
        <taxon>Pseudomonadati</taxon>
        <taxon>Bacteroidota</taxon>
        <taxon>Sphingobacteriia</taxon>
        <taxon>Sphingobacteriales</taxon>
        <taxon>Sphingobacteriaceae</taxon>
        <taxon>Sphingobacterium</taxon>
    </lineage>
</organism>
<evidence type="ECO:0000259" key="2">
    <source>
        <dbReference type="Pfam" id="PF04773"/>
    </source>
</evidence>
<evidence type="ECO:0000256" key="1">
    <source>
        <dbReference type="SAM" id="Phobius"/>
    </source>
</evidence>
<dbReference type="Pfam" id="PF04773">
    <property type="entry name" value="FecR"/>
    <property type="match status" value="1"/>
</dbReference>
<dbReference type="Proteomes" id="UP000295292">
    <property type="component" value="Unassembled WGS sequence"/>
</dbReference>
<evidence type="ECO:0000259" key="3">
    <source>
        <dbReference type="Pfam" id="PF16344"/>
    </source>
</evidence>
<dbReference type="OrthoDB" id="695923at2"/>
<dbReference type="Gene3D" id="3.55.50.30">
    <property type="match status" value="1"/>
</dbReference>
<keyword evidence="1" id="KW-1133">Transmembrane helix</keyword>
<dbReference type="RefSeq" id="WP_133586705.1">
    <property type="nucleotide sequence ID" value="NZ_SNYV01000019.1"/>
</dbReference>
<accession>A0A4V3DCV9</accession>
<dbReference type="Pfam" id="PF16344">
    <property type="entry name" value="FecR_C"/>
    <property type="match status" value="1"/>
</dbReference>
<dbReference type="InterPro" id="IPR032508">
    <property type="entry name" value="FecR_C"/>
</dbReference>
<keyword evidence="5" id="KW-1185">Reference proteome</keyword>
<dbReference type="PANTHER" id="PTHR30273">
    <property type="entry name" value="PERIPLASMIC SIGNAL SENSOR AND SIGMA FACTOR ACTIVATOR FECR-RELATED"/>
    <property type="match status" value="1"/>
</dbReference>
<keyword evidence="1" id="KW-0812">Transmembrane</keyword>
<dbReference type="Gene3D" id="2.60.120.1440">
    <property type="match status" value="1"/>
</dbReference>
<feature type="domain" description="Protein FecR C-terminal" evidence="3">
    <location>
        <begin position="324"/>
        <end position="392"/>
    </location>
</feature>
<reference evidence="4 5" key="1">
    <citation type="submission" date="2019-03" db="EMBL/GenBank/DDBJ databases">
        <title>Genomic Encyclopedia of Archaeal and Bacterial Type Strains, Phase II (KMG-II): from individual species to whole genera.</title>
        <authorList>
            <person name="Goeker M."/>
        </authorList>
    </citation>
    <scope>NUCLEOTIDE SEQUENCE [LARGE SCALE GENOMIC DNA]</scope>
    <source>
        <strain evidence="4 5">DSM 28353</strain>
    </source>
</reference>
<dbReference type="PANTHER" id="PTHR30273:SF2">
    <property type="entry name" value="PROTEIN FECR"/>
    <property type="match status" value="1"/>
</dbReference>
<comment type="caution">
    <text evidence="4">The sequence shown here is derived from an EMBL/GenBank/DDBJ whole genome shotgun (WGS) entry which is preliminary data.</text>
</comment>
<evidence type="ECO:0000313" key="4">
    <source>
        <dbReference type="EMBL" id="TDQ73533.1"/>
    </source>
</evidence>
<feature type="domain" description="FecR protein" evidence="2">
    <location>
        <begin position="187"/>
        <end position="282"/>
    </location>
</feature>
<proteinExistence type="predicted"/>
<dbReference type="EMBL" id="SNYV01000019">
    <property type="protein sequence ID" value="TDQ73533.1"/>
    <property type="molecule type" value="Genomic_DNA"/>
</dbReference>
<dbReference type="GO" id="GO:0016989">
    <property type="term" value="F:sigma factor antagonist activity"/>
    <property type="evidence" value="ECO:0007669"/>
    <property type="project" value="TreeGrafter"/>
</dbReference>
<dbReference type="InterPro" id="IPR012373">
    <property type="entry name" value="Ferrdict_sens_TM"/>
</dbReference>
<dbReference type="AlphaFoldDB" id="A0A4V3DCV9"/>
<dbReference type="FunFam" id="2.60.120.1440:FF:000001">
    <property type="entry name" value="Putative anti-sigma factor"/>
    <property type="match status" value="1"/>
</dbReference>
<name>A0A4V3DCV9_9SPHI</name>
<gene>
    <name evidence="4" type="ORF">CLV99_4587</name>
</gene>
<evidence type="ECO:0000313" key="5">
    <source>
        <dbReference type="Proteomes" id="UP000295292"/>
    </source>
</evidence>